<evidence type="ECO:0000256" key="1">
    <source>
        <dbReference type="SAM" id="MobiDB-lite"/>
    </source>
</evidence>
<feature type="compositionally biased region" description="Basic and acidic residues" evidence="1">
    <location>
        <begin position="1"/>
        <end position="10"/>
    </location>
</feature>
<dbReference type="EMBL" id="CP012673">
    <property type="protein sequence ID" value="AUX44688.1"/>
    <property type="molecule type" value="Genomic_DNA"/>
</dbReference>
<evidence type="ECO:0000313" key="3">
    <source>
        <dbReference type="Proteomes" id="UP000238348"/>
    </source>
</evidence>
<gene>
    <name evidence="2" type="ORF">SOCE26_061550</name>
</gene>
<accession>A0A2L0EZF3</accession>
<sequence length="75" mass="7055">MKRPKKDEAARAIPGQDKAPPAEEDQAKESTEGDPAGGAARGALVGGLLGGGAGAAIGGTGGLIGGALGEDEDSG</sequence>
<dbReference type="AlphaFoldDB" id="A0A2L0EZF3"/>
<dbReference type="RefSeq" id="WP_199789371.1">
    <property type="nucleotide sequence ID" value="NZ_CP012673.1"/>
</dbReference>
<protein>
    <recommendedName>
        <fullName evidence="4">Glycine zipper domain-containing protein</fullName>
    </recommendedName>
</protein>
<reference evidence="2 3" key="1">
    <citation type="submission" date="2015-09" db="EMBL/GenBank/DDBJ databases">
        <title>Sorangium comparison.</title>
        <authorList>
            <person name="Zaburannyi N."/>
            <person name="Bunk B."/>
            <person name="Overmann J."/>
            <person name="Mueller R."/>
        </authorList>
    </citation>
    <scope>NUCLEOTIDE SEQUENCE [LARGE SCALE GENOMIC DNA]</scope>
    <source>
        <strain evidence="2 3">So ce26</strain>
    </source>
</reference>
<name>A0A2L0EZF3_SORCE</name>
<evidence type="ECO:0000313" key="2">
    <source>
        <dbReference type="EMBL" id="AUX44688.1"/>
    </source>
</evidence>
<feature type="region of interest" description="Disordered" evidence="1">
    <location>
        <begin position="1"/>
        <end position="45"/>
    </location>
</feature>
<organism evidence="2 3">
    <name type="scientific">Sorangium cellulosum</name>
    <name type="common">Polyangium cellulosum</name>
    <dbReference type="NCBI Taxonomy" id="56"/>
    <lineage>
        <taxon>Bacteria</taxon>
        <taxon>Pseudomonadati</taxon>
        <taxon>Myxococcota</taxon>
        <taxon>Polyangia</taxon>
        <taxon>Polyangiales</taxon>
        <taxon>Polyangiaceae</taxon>
        <taxon>Sorangium</taxon>
    </lineage>
</organism>
<evidence type="ECO:0008006" key="4">
    <source>
        <dbReference type="Google" id="ProtNLM"/>
    </source>
</evidence>
<dbReference type="Proteomes" id="UP000238348">
    <property type="component" value="Chromosome"/>
</dbReference>
<proteinExistence type="predicted"/>
<feature type="compositionally biased region" description="Gly residues" evidence="1">
    <location>
        <begin position="35"/>
        <end position="45"/>
    </location>
</feature>